<dbReference type="Proteomes" id="UP000288805">
    <property type="component" value="Unassembled WGS sequence"/>
</dbReference>
<evidence type="ECO:0008006" key="6">
    <source>
        <dbReference type="Google" id="ProtNLM"/>
    </source>
</evidence>
<protein>
    <recommendedName>
        <fullName evidence="6">DUF659 domain-containing protein</fullName>
    </recommendedName>
</protein>
<dbReference type="PANTHER" id="PTHR32166:SF74">
    <property type="entry name" value="OS05G0256350 PROTEIN"/>
    <property type="match status" value="1"/>
</dbReference>
<evidence type="ECO:0000313" key="4">
    <source>
        <dbReference type="EMBL" id="RVW19975.1"/>
    </source>
</evidence>
<dbReference type="GO" id="GO:0046983">
    <property type="term" value="F:protein dimerization activity"/>
    <property type="evidence" value="ECO:0007669"/>
    <property type="project" value="InterPro"/>
</dbReference>
<feature type="region of interest" description="Disordered" evidence="1">
    <location>
        <begin position="54"/>
        <end position="93"/>
    </location>
</feature>
<organism evidence="4 5">
    <name type="scientific">Vitis vinifera</name>
    <name type="common">Grape</name>
    <dbReference type="NCBI Taxonomy" id="29760"/>
    <lineage>
        <taxon>Eukaryota</taxon>
        <taxon>Viridiplantae</taxon>
        <taxon>Streptophyta</taxon>
        <taxon>Embryophyta</taxon>
        <taxon>Tracheophyta</taxon>
        <taxon>Spermatophyta</taxon>
        <taxon>Magnoliopsida</taxon>
        <taxon>eudicotyledons</taxon>
        <taxon>Gunneridae</taxon>
        <taxon>Pentapetalae</taxon>
        <taxon>rosids</taxon>
        <taxon>Vitales</taxon>
        <taxon>Vitaceae</taxon>
        <taxon>Viteae</taxon>
        <taxon>Vitis</taxon>
    </lineage>
</organism>
<comment type="caution">
    <text evidence="4">The sequence shown here is derived from an EMBL/GenBank/DDBJ whole genome shotgun (WGS) entry which is preliminary data.</text>
</comment>
<feature type="compositionally biased region" description="Acidic residues" evidence="1">
    <location>
        <begin position="617"/>
        <end position="631"/>
    </location>
</feature>
<feature type="compositionally biased region" description="Polar residues" evidence="1">
    <location>
        <begin position="553"/>
        <end position="568"/>
    </location>
</feature>
<feature type="region of interest" description="Disordered" evidence="1">
    <location>
        <begin position="553"/>
        <end position="631"/>
    </location>
</feature>
<feature type="domain" description="DUF659" evidence="2">
    <location>
        <begin position="141"/>
        <end position="292"/>
    </location>
</feature>
<feature type="compositionally biased region" description="Low complexity" evidence="1">
    <location>
        <begin position="56"/>
        <end position="69"/>
    </location>
</feature>
<dbReference type="PANTHER" id="PTHR32166">
    <property type="entry name" value="OSJNBA0013A04.12 PROTEIN"/>
    <property type="match status" value="1"/>
</dbReference>
<evidence type="ECO:0000259" key="3">
    <source>
        <dbReference type="Pfam" id="PF05699"/>
    </source>
</evidence>
<dbReference type="Pfam" id="PF05699">
    <property type="entry name" value="Dimer_Tnp_hAT"/>
    <property type="match status" value="1"/>
</dbReference>
<proteinExistence type="predicted"/>
<dbReference type="EMBL" id="QGNW01002411">
    <property type="protein sequence ID" value="RVW19975.1"/>
    <property type="molecule type" value="Genomic_DNA"/>
</dbReference>
<dbReference type="InterPro" id="IPR007021">
    <property type="entry name" value="DUF659"/>
</dbReference>
<evidence type="ECO:0000259" key="2">
    <source>
        <dbReference type="Pfam" id="PF04937"/>
    </source>
</evidence>
<evidence type="ECO:0000256" key="1">
    <source>
        <dbReference type="SAM" id="MobiDB-lite"/>
    </source>
</evidence>
<name>A0A438C9P2_VITVI</name>
<accession>A0A438C9P2</accession>
<gene>
    <name evidence="4" type="ORF">CK203_112066</name>
</gene>
<feature type="compositionally biased region" description="Polar residues" evidence="1">
    <location>
        <begin position="79"/>
        <end position="92"/>
    </location>
</feature>
<dbReference type="SUPFAM" id="SSF53098">
    <property type="entry name" value="Ribonuclease H-like"/>
    <property type="match status" value="1"/>
</dbReference>
<dbReference type="Pfam" id="PF04937">
    <property type="entry name" value="DUF659"/>
    <property type="match status" value="1"/>
</dbReference>
<evidence type="ECO:0000313" key="5">
    <source>
        <dbReference type="Proteomes" id="UP000288805"/>
    </source>
</evidence>
<dbReference type="AlphaFoldDB" id="A0A438C9P2"/>
<sequence>MKPCNKVSEDARLECKEELANFKDKKTKRNELLQEIGMGPTSMYESVLSKTIGTLGSESGSESVSGSGEPIPRGPMDKFTTSQPRQSTLNSKWKQEGRKEVCRKIGRFIYSKGLPFNTVNDPYWFPMIDAVANFGPRFKPPSMHELRTWILKEDVNDLSIIMEDHKKAWKQYGCSIMLDGWTNGKSRCLINFLVNSPTGTWFMKSIDAFDTIKNGELMFKYLDEVVEEIGEENVVQVITDNASNYVNVGMRLMEKRSRLWWTPYAAHCIDLMLEDIGKLNVHATTLSRARQVVKLIYGHTWVLNLMRTFTKNHELIRPAITRFATAFLTLQSLYKQKQTLIAMFSSEKWCSSTWAKKVEGVKTRTGYYLNPQLRYGDKFSNVDEVRKGLFECMDRMLDYQERLKADIQLDSYDQAMGEFGSCIAIDSRTLRSPTSWWMHFGGSTPELQKFAIRVLSLTCSASGCERNWSTYPYKKKRLEHQRLNALVYVRYNTRLRERSLQRKQNVDPILVEEIDSDDEWIAEKDDPLLPLDLCWLQDNELFNVDVIRVVSSNSQETQASSDHMVSSHSYKRKHNEVPSTSGGKGKEKELNLAPIDEDEDLDEMGIHDSGHFPTIDTLDEDDDDLGEEDLS</sequence>
<feature type="domain" description="HAT C-terminal dimerisation" evidence="3">
    <location>
        <begin position="429"/>
        <end position="492"/>
    </location>
</feature>
<dbReference type="InterPro" id="IPR012337">
    <property type="entry name" value="RNaseH-like_sf"/>
</dbReference>
<dbReference type="InterPro" id="IPR008906">
    <property type="entry name" value="HATC_C_dom"/>
</dbReference>
<reference evidence="4 5" key="1">
    <citation type="journal article" date="2018" name="PLoS Genet.">
        <title>Population sequencing reveals clonal diversity and ancestral inbreeding in the grapevine cultivar Chardonnay.</title>
        <authorList>
            <person name="Roach M.J."/>
            <person name="Johnson D.L."/>
            <person name="Bohlmann J."/>
            <person name="van Vuuren H.J."/>
            <person name="Jones S.J."/>
            <person name="Pretorius I.S."/>
            <person name="Schmidt S.A."/>
            <person name="Borneman A.R."/>
        </authorList>
    </citation>
    <scope>NUCLEOTIDE SEQUENCE [LARGE SCALE GENOMIC DNA]</scope>
    <source>
        <strain evidence="5">cv. Chardonnay</strain>
        <tissue evidence="4">Leaf</tissue>
    </source>
</reference>